<feature type="region of interest" description="Disordered" evidence="2">
    <location>
        <begin position="590"/>
        <end position="696"/>
    </location>
</feature>
<dbReference type="GeneID" id="28866874"/>
<organism evidence="3 5">
    <name type="scientific">Colletotrichum higginsianum (strain IMI 349063)</name>
    <name type="common">Crucifer anthracnose fungus</name>
    <dbReference type="NCBI Taxonomy" id="759273"/>
    <lineage>
        <taxon>Eukaryota</taxon>
        <taxon>Fungi</taxon>
        <taxon>Dikarya</taxon>
        <taxon>Ascomycota</taxon>
        <taxon>Pezizomycotina</taxon>
        <taxon>Sordariomycetes</taxon>
        <taxon>Hypocreomycetidae</taxon>
        <taxon>Glomerellales</taxon>
        <taxon>Glomerellaceae</taxon>
        <taxon>Colletotrichum</taxon>
        <taxon>Colletotrichum destructivum species complex</taxon>
    </lineage>
</organism>
<dbReference type="VEuPathDB" id="FungiDB:CH63R_07793"/>
<keyword evidence="1" id="KW-0175">Coiled coil</keyword>
<dbReference type="HOGENOM" id="CLU_323897_0_0_1"/>
<dbReference type="Proteomes" id="UP000092177">
    <property type="component" value="Chromosome 5"/>
</dbReference>
<feature type="compositionally biased region" description="Polar residues" evidence="2">
    <location>
        <begin position="499"/>
        <end position="510"/>
    </location>
</feature>
<reference evidence="3" key="1">
    <citation type="submission" date="2011-12" db="EMBL/GenBank/DDBJ databases">
        <title>The genome sequence of Colletotrichum higginsianum IMI 34906.</title>
        <authorList>
            <person name="Ma L.-J."/>
            <person name="O'Connell R."/>
            <person name="van Themaat E.V.L."/>
            <person name="Stueber K."/>
            <person name="Young S.K."/>
            <person name="Zeng Q."/>
            <person name="Gargeya S."/>
            <person name="Fitzgerald M."/>
            <person name="Haas B."/>
            <person name="Abouelleil A."/>
            <person name="Alvarado L."/>
            <person name="Arachchi H.M."/>
            <person name="Berlin A."/>
            <person name="Chapman S.B."/>
            <person name="Gearin G."/>
            <person name="Goldberg J."/>
            <person name="Griggs A."/>
            <person name="Gujja S."/>
            <person name="Hansen M."/>
            <person name="Heiman D."/>
            <person name="Howarth C."/>
            <person name="Larimer J."/>
            <person name="Lui A."/>
            <person name="MacDonald P.J.P."/>
            <person name="McCowen C."/>
            <person name="Montmayeur A."/>
            <person name="Murphy C."/>
            <person name="Neiman D."/>
            <person name="Pearson M."/>
            <person name="Priest M."/>
            <person name="Roberts A."/>
            <person name="Saif S."/>
            <person name="Shea T."/>
            <person name="Sisk P."/>
            <person name="Stolte C."/>
            <person name="Sykes S."/>
            <person name="Wortman J."/>
            <person name="Nusbaum C."/>
            <person name="Birren B."/>
        </authorList>
    </citation>
    <scope>NUCLEOTIDE SEQUENCE [LARGE SCALE GENOMIC DNA]</scope>
    <source>
        <strain evidence="3">IMI 349063</strain>
    </source>
</reference>
<evidence type="ECO:0000313" key="4">
    <source>
        <dbReference type="EMBL" id="OBR09028.1"/>
    </source>
</evidence>
<feature type="compositionally biased region" description="Polar residues" evidence="2">
    <location>
        <begin position="171"/>
        <end position="183"/>
    </location>
</feature>
<evidence type="ECO:0000313" key="6">
    <source>
        <dbReference type="Proteomes" id="UP000092177"/>
    </source>
</evidence>
<feature type="region of interest" description="Disordered" evidence="2">
    <location>
        <begin position="417"/>
        <end position="520"/>
    </location>
</feature>
<dbReference type="EMBL" id="LTAN01000005">
    <property type="protein sequence ID" value="OBR09028.1"/>
    <property type="molecule type" value="Genomic_DNA"/>
</dbReference>
<dbReference type="EMBL" id="CACQ02003534">
    <property type="protein sequence ID" value="CCF39503.1"/>
    <property type="molecule type" value="Genomic_DNA"/>
</dbReference>
<accession>H1VH00</accession>
<proteinExistence type="predicted"/>
<keyword evidence="6" id="KW-1185">Reference proteome</keyword>
<feature type="compositionally biased region" description="Polar residues" evidence="2">
    <location>
        <begin position="673"/>
        <end position="686"/>
    </location>
</feature>
<reference evidence="4" key="3">
    <citation type="submission" date="2016-02" db="EMBL/GenBank/DDBJ databases">
        <title>Resequencing and annotation of the Colletotrichum higginsianum genome.</title>
        <authorList>
            <person name="O'Connell R."/>
            <person name="Zambounis A."/>
            <person name="Thon M."/>
            <person name="Dallery J.-F."/>
        </authorList>
    </citation>
    <scope>NUCLEOTIDE SEQUENCE [LARGE SCALE GENOMIC DNA]</scope>
    <source>
        <strain evidence="4">IMI 349063</strain>
    </source>
</reference>
<protein>
    <submittedName>
        <fullName evidence="3">Uncharacterized protein</fullName>
    </submittedName>
</protein>
<reference evidence="5" key="2">
    <citation type="journal article" date="2012" name="Nat. Genet.">
        <title>Lifestyle transitions in plant pathogenic Colletotrichum fungi deciphered by genome and transcriptome analyses.</title>
        <authorList>
            <person name="O'Connell R.J."/>
            <person name="Thon M.R."/>
            <person name="Hacquard S."/>
            <person name="Amyotte S.G."/>
            <person name="Kleemann J."/>
            <person name="Torres M.F."/>
            <person name="Damm U."/>
            <person name="Buiate E.A."/>
            <person name="Epstein L."/>
            <person name="Alkan N."/>
            <person name="Altmueller J."/>
            <person name="Alvarado-Balderrama L."/>
            <person name="Bauser C.A."/>
            <person name="Becker C."/>
            <person name="Birren B.W."/>
            <person name="Chen Z."/>
            <person name="Choi J."/>
            <person name="Crouch J.A."/>
            <person name="Duvick J.P."/>
            <person name="Farman M.A."/>
            <person name="Gan P."/>
            <person name="Heiman D."/>
            <person name="Henrissat B."/>
            <person name="Howard R.J."/>
            <person name="Kabbage M."/>
            <person name="Koch C."/>
            <person name="Kracher B."/>
            <person name="Kubo Y."/>
            <person name="Law A.D."/>
            <person name="Lebrun M.-H."/>
            <person name="Lee Y.-H."/>
            <person name="Miyara I."/>
            <person name="Moore N."/>
            <person name="Neumann U."/>
            <person name="Nordstroem K."/>
            <person name="Panaccione D.G."/>
            <person name="Panstruga R."/>
            <person name="Place M."/>
            <person name="Proctor R.H."/>
            <person name="Prusky D."/>
            <person name="Rech G."/>
            <person name="Reinhardt R."/>
            <person name="Rollins J.A."/>
            <person name="Rounsley S."/>
            <person name="Schardl C.L."/>
            <person name="Schwartz D.C."/>
            <person name="Shenoy N."/>
            <person name="Shirasu K."/>
            <person name="Sikhakolli U.R."/>
            <person name="Stueber K."/>
            <person name="Sukno S.A."/>
            <person name="Sweigard J.A."/>
            <person name="Takano Y."/>
            <person name="Takahara H."/>
            <person name="Trail F."/>
            <person name="van der Does H.C."/>
            <person name="Voll L.M."/>
            <person name="Will I."/>
            <person name="Young S."/>
            <person name="Zeng Q."/>
            <person name="Zhang J."/>
            <person name="Zhou S."/>
            <person name="Dickman M.B."/>
            <person name="Schulze-Lefert P."/>
            <person name="Ver Loren van Themaat E."/>
            <person name="Ma L.-J."/>
            <person name="Vaillancourt L.J."/>
        </authorList>
    </citation>
    <scope>NUCLEOTIDE SEQUENCE [LARGE SCALE GENOMIC DNA]</scope>
    <source>
        <strain evidence="5">IMI 349063</strain>
    </source>
</reference>
<feature type="region of interest" description="Disordered" evidence="2">
    <location>
        <begin position="171"/>
        <end position="190"/>
    </location>
</feature>
<sequence length="892" mass="100069">MEAVSDFFGFSTAGLGRHSALAEKWLTSTWTAGKGEESYPGQPAPIKGSEEGQAARHVANENHKLRQLLHTLGLVDEQIEQYIQAGTLNSLAMTNQPVVHESSSMQQGQAAATLERLLAPRRPPCLEEHELFVPANKPTNLNRNSMYQASEDSSIEDYETPEDGIQQTCGLVSTSSSNLNPRPTSYPRPETLPSNGYGGHRSSQESIEWANANHGQEVNGIPLNPLRYGTNQTLDYRSFFPEANPPTAPPPLACCGPPTTSCAVYHTSHHQSPTHKWDIALNGRPSHPAARRDNNGRTAIKSEDEARLWNSNATLKQFGHALREHTPAELSLLAIFATSNRVEYERGSTEYEVRKGLHTNVIQCLQRLLGELDEALDQLLRIEPDREDAPTTFKCMERMLEQQRIFIRNQLEHVEREADGAAPTPPYGESLFPVHRQQPRQISPPPRSKPSACFQRTPARSLPQSVVDGPTVQQVGLGIEESQRPSSSKAQLRLEPHRSQSPSRKTTRTSPPNPQEHMKWVAPSGREYRAWPTADADYSRPALKPVTYNMDQDRPSLRLPGDMSGAVHIRRQLDEQEETVENAKVHQWLKDIGPDPDDVGPRGHKRYGEDDLVPPLGKKPKVLGLRGGKENGRGALRTLFSSLNPFGKRKTSGSRNDGPRNHGLGNGGPTNEGARNQSSTNTNHSIASPDPETPPSVIVVQNLRTNFCDGESDKMARRYCRWFEFLIPLTEETPGSISASSFMARRRQRKKLEKLKTALAHMSIRPFKRRKATYNRTALLESRLSLHAETMRKLTDMSPTEESVILQTQQDIVECCDKLDRDSAELEELKIKLMQQMTLEEKIFLGGVVHGDCFLNWITKTRNRVHWELSFIDRVRQKPERIMVGMHTYYSV</sequence>
<feature type="coiled-coil region" evidence="1">
    <location>
        <begin position="362"/>
        <end position="417"/>
    </location>
</feature>
<dbReference type="eggNOG" id="ENOG502T4GR">
    <property type="taxonomic scope" value="Eukaryota"/>
</dbReference>
<dbReference type="RefSeq" id="XP_018157545.1">
    <property type="nucleotide sequence ID" value="XM_018302767.1"/>
</dbReference>
<dbReference type="AlphaFoldDB" id="H1VH00"/>
<evidence type="ECO:0000256" key="1">
    <source>
        <dbReference type="SAM" id="Coils"/>
    </source>
</evidence>
<dbReference type="Proteomes" id="UP000007174">
    <property type="component" value="Unassembled WGS sequence"/>
</dbReference>
<evidence type="ECO:0000256" key="2">
    <source>
        <dbReference type="SAM" id="MobiDB-lite"/>
    </source>
</evidence>
<gene>
    <name evidence="3" type="ORF">CH063_02148</name>
    <name evidence="4" type="ORF">CH63R_07793</name>
</gene>
<evidence type="ECO:0000313" key="3">
    <source>
        <dbReference type="EMBL" id="CCF39503.1"/>
    </source>
</evidence>
<evidence type="ECO:0000313" key="5">
    <source>
        <dbReference type="Proteomes" id="UP000007174"/>
    </source>
</evidence>
<dbReference type="KEGG" id="chig:CH63R_07793"/>
<dbReference type="OrthoDB" id="4842421at2759"/>
<reference evidence="6" key="4">
    <citation type="journal article" date="2017" name="BMC Genomics">
        <title>Gapless genome assembly of Colletotrichum higginsianum reveals chromosome structure and association of transposable elements with secondary metabolite gene clusters.</title>
        <authorList>
            <person name="Dallery J.-F."/>
            <person name="Lapalu N."/>
            <person name="Zampounis A."/>
            <person name="Pigne S."/>
            <person name="Luyten I."/>
            <person name="Amselem J."/>
            <person name="Wittenberg A.H.J."/>
            <person name="Zhou S."/>
            <person name="de Queiroz M.V."/>
            <person name="Robin G.P."/>
            <person name="Auger A."/>
            <person name="Hainaut M."/>
            <person name="Henrissat B."/>
            <person name="Kim K.-T."/>
            <person name="Lee Y.-H."/>
            <person name="Lespinet O."/>
            <person name="Schwartz D.C."/>
            <person name="Thon M.R."/>
            <person name="O'Connell R.J."/>
        </authorList>
    </citation>
    <scope>NUCLEOTIDE SEQUENCE [LARGE SCALE GENOMIC DNA]</scope>
    <source>
        <strain evidence="6">IMI 349063</strain>
    </source>
</reference>
<name>H1VH00_COLHI</name>